<evidence type="ECO:0000256" key="1">
    <source>
        <dbReference type="SAM" id="MobiDB-lite"/>
    </source>
</evidence>
<dbReference type="EMBL" id="PGCI01000805">
    <property type="protein sequence ID" value="PLW15124.1"/>
    <property type="molecule type" value="Genomic_DNA"/>
</dbReference>
<protein>
    <recommendedName>
        <fullName evidence="5">Retrotransposon Copia-like N-terminal domain-containing protein</fullName>
    </recommendedName>
</protein>
<dbReference type="EMBL" id="PGCI01000115">
    <property type="protein sequence ID" value="PLW39422.1"/>
    <property type="molecule type" value="Genomic_DNA"/>
</dbReference>
<dbReference type="AlphaFoldDB" id="A0A2N5UNT8"/>
<evidence type="ECO:0008006" key="5">
    <source>
        <dbReference type="Google" id="ProtNLM"/>
    </source>
</evidence>
<gene>
    <name evidence="3" type="ORF">PCASD_08001</name>
    <name evidence="2" type="ORF">PCASD_23226</name>
</gene>
<sequence length="148" mass="15675">MSGANTVPESSTTPNPLTAGTQSTLAQGSNSARTEAAGMSGTSSSDGFHQAMLKTALDTIPQLTEENYSTWRDKMTALLDLQGVLDTLQSGAKNSTLTTEVNAELKLLIISKMDIVTHNNIVTAENRGSAKLLWKAITERFASSQASN</sequence>
<reference evidence="3 4" key="1">
    <citation type="submission" date="2017-11" db="EMBL/GenBank/DDBJ databases">
        <title>De novo assembly and phasing of dikaryotic genomes from two isolates of Puccinia coronata f. sp. avenae, the causal agent of oat crown rust.</title>
        <authorList>
            <person name="Miller M.E."/>
            <person name="Zhang Y."/>
            <person name="Omidvar V."/>
            <person name="Sperschneider J."/>
            <person name="Schwessinger B."/>
            <person name="Raley C."/>
            <person name="Palmer J.M."/>
            <person name="Garnica D."/>
            <person name="Upadhyaya N."/>
            <person name="Rathjen J."/>
            <person name="Taylor J.M."/>
            <person name="Park R.F."/>
            <person name="Dodds P.N."/>
            <person name="Hirsch C.D."/>
            <person name="Kianian S.F."/>
            <person name="Figueroa M."/>
        </authorList>
    </citation>
    <scope>NUCLEOTIDE SEQUENCE [LARGE SCALE GENOMIC DNA]</scope>
    <source>
        <strain evidence="3">12SD80</strain>
    </source>
</reference>
<evidence type="ECO:0000313" key="2">
    <source>
        <dbReference type="EMBL" id="PLW15124.1"/>
    </source>
</evidence>
<name>A0A2N5UNT8_9BASI</name>
<evidence type="ECO:0000313" key="3">
    <source>
        <dbReference type="EMBL" id="PLW39422.1"/>
    </source>
</evidence>
<evidence type="ECO:0000313" key="4">
    <source>
        <dbReference type="Proteomes" id="UP000235392"/>
    </source>
</evidence>
<comment type="caution">
    <text evidence="3">The sequence shown here is derived from an EMBL/GenBank/DDBJ whole genome shotgun (WGS) entry which is preliminary data.</text>
</comment>
<feature type="compositionally biased region" description="Polar residues" evidence="1">
    <location>
        <begin position="1"/>
        <end position="33"/>
    </location>
</feature>
<proteinExistence type="predicted"/>
<organism evidence="3 4">
    <name type="scientific">Puccinia coronata f. sp. avenae</name>
    <dbReference type="NCBI Taxonomy" id="200324"/>
    <lineage>
        <taxon>Eukaryota</taxon>
        <taxon>Fungi</taxon>
        <taxon>Dikarya</taxon>
        <taxon>Basidiomycota</taxon>
        <taxon>Pucciniomycotina</taxon>
        <taxon>Pucciniomycetes</taxon>
        <taxon>Pucciniales</taxon>
        <taxon>Pucciniaceae</taxon>
        <taxon>Puccinia</taxon>
    </lineage>
</organism>
<accession>A0A2N5UNT8</accession>
<feature type="region of interest" description="Disordered" evidence="1">
    <location>
        <begin position="1"/>
        <end position="47"/>
    </location>
</feature>
<dbReference type="Proteomes" id="UP000235392">
    <property type="component" value="Unassembled WGS sequence"/>
</dbReference>